<sequence>MSTNGSAPAVFIVPRPSTVIGPLFVGNAINCLLMGTLVVQVYIFYVNFPRERLRIRLLVYGLLFLDILQTIFGLHLAWTWMIAGWNNPALLEQPVLWPGATIPIMCGLVSGIVQLFYAWQIWSLSKTVIMRAIACLIVLVALCQSFSSIIASSLLLTSLTLENYLKLFPGFEVWLAGSFVADILISCSMIWTLYHAKTGTLWPQSHTLINRLIVNTIRTGSVTAVCAAVDLALFVGLSDGNYHLAPAYILGKLYSNSLMATLNARKFASRTSADPPDSVGVRASVSSHRGIRFARNRPTSTIGLSQLTTQELTSESEGTCIPEERSARVLDLTKSATPDKEDAAERKSGIDF</sequence>
<organism evidence="1 2">
    <name type="scientific">Artomyces pyxidatus</name>
    <dbReference type="NCBI Taxonomy" id="48021"/>
    <lineage>
        <taxon>Eukaryota</taxon>
        <taxon>Fungi</taxon>
        <taxon>Dikarya</taxon>
        <taxon>Basidiomycota</taxon>
        <taxon>Agaricomycotina</taxon>
        <taxon>Agaricomycetes</taxon>
        <taxon>Russulales</taxon>
        <taxon>Auriscalpiaceae</taxon>
        <taxon>Artomyces</taxon>
    </lineage>
</organism>
<proteinExistence type="predicted"/>
<reference evidence="1" key="1">
    <citation type="submission" date="2021-03" db="EMBL/GenBank/DDBJ databases">
        <authorList>
            <consortium name="DOE Joint Genome Institute"/>
            <person name="Ahrendt S."/>
            <person name="Looney B.P."/>
            <person name="Miyauchi S."/>
            <person name="Morin E."/>
            <person name="Drula E."/>
            <person name="Courty P.E."/>
            <person name="Chicoki N."/>
            <person name="Fauchery L."/>
            <person name="Kohler A."/>
            <person name="Kuo A."/>
            <person name="Labutti K."/>
            <person name="Pangilinan J."/>
            <person name="Lipzen A."/>
            <person name="Riley R."/>
            <person name="Andreopoulos W."/>
            <person name="He G."/>
            <person name="Johnson J."/>
            <person name="Barry K.W."/>
            <person name="Grigoriev I.V."/>
            <person name="Nagy L."/>
            <person name="Hibbett D."/>
            <person name="Henrissat B."/>
            <person name="Matheny P.B."/>
            <person name="Labbe J."/>
            <person name="Martin F."/>
        </authorList>
    </citation>
    <scope>NUCLEOTIDE SEQUENCE</scope>
    <source>
        <strain evidence="1">HHB10654</strain>
    </source>
</reference>
<dbReference type="EMBL" id="MU277192">
    <property type="protein sequence ID" value="KAI0066610.1"/>
    <property type="molecule type" value="Genomic_DNA"/>
</dbReference>
<accession>A0ACB8TE06</accession>
<keyword evidence="2" id="KW-1185">Reference proteome</keyword>
<name>A0ACB8TE06_9AGAM</name>
<dbReference type="Proteomes" id="UP000814140">
    <property type="component" value="Unassembled WGS sequence"/>
</dbReference>
<gene>
    <name evidence="1" type="ORF">BV25DRAFT_1912664</name>
</gene>
<evidence type="ECO:0000313" key="2">
    <source>
        <dbReference type="Proteomes" id="UP000814140"/>
    </source>
</evidence>
<comment type="caution">
    <text evidence="1">The sequence shown here is derived from an EMBL/GenBank/DDBJ whole genome shotgun (WGS) entry which is preliminary data.</text>
</comment>
<evidence type="ECO:0000313" key="1">
    <source>
        <dbReference type="EMBL" id="KAI0066610.1"/>
    </source>
</evidence>
<protein>
    <submittedName>
        <fullName evidence="1">Uncharacterized protein</fullName>
    </submittedName>
</protein>
<reference evidence="1" key="2">
    <citation type="journal article" date="2022" name="New Phytol.">
        <title>Evolutionary transition to the ectomycorrhizal habit in the genomes of a hyperdiverse lineage of mushroom-forming fungi.</title>
        <authorList>
            <person name="Looney B."/>
            <person name="Miyauchi S."/>
            <person name="Morin E."/>
            <person name="Drula E."/>
            <person name="Courty P.E."/>
            <person name="Kohler A."/>
            <person name="Kuo A."/>
            <person name="LaButti K."/>
            <person name="Pangilinan J."/>
            <person name="Lipzen A."/>
            <person name="Riley R."/>
            <person name="Andreopoulos W."/>
            <person name="He G."/>
            <person name="Johnson J."/>
            <person name="Nolan M."/>
            <person name="Tritt A."/>
            <person name="Barry K.W."/>
            <person name="Grigoriev I.V."/>
            <person name="Nagy L.G."/>
            <person name="Hibbett D."/>
            <person name="Henrissat B."/>
            <person name="Matheny P.B."/>
            <person name="Labbe J."/>
            <person name="Martin F.M."/>
        </authorList>
    </citation>
    <scope>NUCLEOTIDE SEQUENCE</scope>
    <source>
        <strain evidence="1">HHB10654</strain>
    </source>
</reference>